<comment type="caution">
    <text evidence="1">The sequence shown here is derived from an EMBL/GenBank/DDBJ whole genome shotgun (WGS) entry which is preliminary data.</text>
</comment>
<accession>A0A5C7WLX7</accession>
<dbReference type="EMBL" id="SSGG01000049">
    <property type="protein sequence ID" value="TXI37638.1"/>
    <property type="molecule type" value="Genomic_DNA"/>
</dbReference>
<evidence type="ECO:0000313" key="2">
    <source>
        <dbReference type="Proteomes" id="UP000321374"/>
    </source>
</evidence>
<protein>
    <recommendedName>
        <fullName evidence="3">ATP-grasp domain-containing protein</fullName>
    </recommendedName>
</protein>
<sequence length="176" mass="20123">QAGNNLARITSANELADYLKEVTSPDFFVSRFVDYSSHDGQFRKYRIAMLRGEPFICHMAISSDWMVHYVNAGMYESAEKREEEGLFMQNFNRFATRHQAALSAIYARLQLDYLCIDCAETSDGKLLVFEIDHIMAVHAMDSASLFPFKAGQIAKLQHAFEQYLYTLQTQPLLESA</sequence>
<evidence type="ECO:0008006" key="3">
    <source>
        <dbReference type="Google" id="ProtNLM"/>
    </source>
</evidence>
<reference evidence="1 2" key="1">
    <citation type="submission" date="2018-09" db="EMBL/GenBank/DDBJ databases">
        <title>Metagenome Assembled Genomes from an Advanced Water Purification Facility.</title>
        <authorList>
            <person name="Stamps B.W."/>
            <person name="Spear J.R."/>
        </authorList>
    </citation>
    <scope>NUCLEOTIDE SEQUENCE [LARGE SCALE GENOMIC DNA]</scope>
    <source>
        <strain evidence="1">Bin_42_2</strain>
    </source>
</reference>
<name>A0A5C7WLX7_METME</name>
<dbReference type="AlphaFoldDB" id="A0A5C7WLX7"/>
<feature type="non-terminal residue" evidence="1">
    <location>
        <position position="1"/>
    </location>
</feature>
<dbReference type="SUPFAM" id="SSF56059">
    <property type="entry name" value="Glutathione synthetase ATP-binding domain-like"/>
    <property type="match status" value="1"/>
</dbReference>
<proteinExistence type="predicted"/>
<evidence type="ECO:0000313" key="1">
    <source>
        <dbReference type="EMBL" id="TXI37638.1"/>
    </source>
</evidence>
<organism evidence="1 2">
    <name type="scientific">Methylophilus methylotrophus</name>
    <name type="common">Bacterium W3A1</name>
    <dbReference type="NCBI Taxonomy" id="17"/>
    <lineage>
        <taxon>Bacteria</taxon>
        <taxon>Pseudomonadati</taxon>
        <taxon>Pseudomonadota</taxon>
        <taxon>Betaproteobacteria</taxon>
        <taxon>Nitrosomonadales</taxon>
        <taxon>Methylophilaceae</taxon>
        <taxon>Methylophilus</taxon>
    </lineage>
</organism>
<gene>
    <name evidence="1" type="ORF">E6Q51_02880</name>
</gene>
<dbReference type="Proteomes" id="UP000321374">
    <property type="component" value="Unassembled WGS sequence"/>
</dbReference>